<dbReference type="InterPro" id="IPR011576">
    <property type="entry name" value="Pyridox_Oxase_N"/>
</dbReference>
<reference evidence="4" key="1">
    <citation type="submission" date="2016-10" db="EMBL/GenBank/DDBJ databases">
        <authorList>
            <person name="Varghese N."/>
            <person name="Submissions S."/>
        </authorList>
    </citation>
    <scope>NUCLEOTIDE SEQUENCE [LARGE SCALE GENOMIC DNA]</scope>
    <source>
        <strain evidence="4">DSM 45245</strain>
    </source>
</reference>
<dbReference type="STRING" id="405436.SAMN05444365_1011072"/>
<evidence type="ECO:0000313" key="3">
    <source>
        <dbReference type="EMBL" id="SDY21342.1"/>
    </source>
</evidence>
<dbReference type="Proteomes" id="UP000242415">
    <property type="component" value="Unassembled WGS sequence"/>
</dbReference>
<organism evidence="3 4">
    <name type="scientific">Micromonospora pattaloongensis</name>
    <dbReference type="NCBI Taxonomy" id="405436"/>
    <lineage>
        <taxon>Bacteria</taxon>
        <taxon>Bacillati</taxon>
        <taxon>Actinomycetota</taxon>
        <taxon>Actinomycetes</taxon>
        <taxon>Micromonosporales</taxon>
        <taxon>Micromonosporaceae</taxon>
        <taxon>Micromonospora</taxon>
    </lineage>
</organism>
<dbReference type="InterPro" id="IPR012349">
    <property type="entry name" value="Split_barrel_FMN-bd"/>
</dbReference>
<sequence length="201" mass="21709">MASWSDFAADEPRLADAIRSLLQQYGPGLGYLATVRADGGPRVHPVSPVITDEGLFCFVIDSPKRRDLERDGRYALHSFPPEDSNDEAYVAGRARAVTDPARVARLALRWRAAAQVDWRLFEFTVDVAMLARHGHSGSVSPAADAARRPAVQVWVDPTSANAHGDGPGAGRRRGRRGHRRDGAGPTTGAGTDGLSLRYATR</sequence>
<keyword evidence="4" id="KW-1185">Reference proteome</keyword>
<gene>
    <name evidence="3" type="ORF">SAMN05444365_1011072</name>
</gene>
<name>A0A1H3I147_9ACTN</name>
<accession>A0A1H3I147</accession>
<dbReference type="Gene3D" id="2.30.110.10">
    <property type="entry name" value="Electron Transport, Fmn-binding Protein, Chain A"/>
    <property type="match status" value="1"/>
</dbReference>
<protein>
    <submittedName>
        <fullName evidence="3">Pyridoxamine 5'-phosphate oxidase</fullName>
    </submittedName>
</protein>
<feature type="region of interest" description="Disordered" evidence="1">
    <location>
        <begin position="156"/>
        <end position="201"/>
    </location>
</feature>
<proteinExistence type="predicted"/>
<dbReference type="AlphaFoldDB" id="A0A1H3I147"/>
<evidence type="ECO:0000313" key="4">
    <source>
        <dbReference type="Proteomes" id="UP000242415"/>
    </source>
</evidence>
<evidence type="ECO:0000256" key="1">
    <source>
        <dbReference type="SAM" id="MobiDB-lite"/>
    </source>
</evidence>
<evidence type="ECO:0000259" key="2">
    <source>
        <dbReference type="Pfam" id="PF01243"/>
    </source>
</evidence>
<dbReference type="SUPFAM" id="SSF50475">
    <property type="entry name" value="FMN-binding split barrel"/>
    <property type="match status" value="1"/>
</dbReference>
<dbReference type="RefSeq" id="WP_091551985.1">
    <property type="nucleotide sequence ID" value="NZ_FNPH01000001.1"/>
</dbReference>
<dbReference type="Pfam" id="PF01243">
    <property type="entry name" value="PNPOx_N"/>
    <property type="match status" value="1"/>
</dbReference>
<dbReference type="EMBL" id="FNPH01000001">
    <property type="protein sequence ID" value="SDY21342.1"/>
    <property type="molecule type" value="Genomic_DNA"/>
</dbReference>
<dbReference type="OrthoDB" id="5115613at2"/>
<feature type="domain" description="Pyridoxamine 5'-phosphate oxidase N-terminal" evidence="2">
    <location>
        <begin position="15"/>
        <end position="114"/>
    </location>
</feature>
<feature type="compositionally biased region" description="Basic residues" evidence="1">
    <location>
        <begin position="170"/>
        <end position="179"/>
    </location>
</feature>